<reference evidence="12 13" key="1">
    <citation type="submission" date="2021-11" db="EMBL/GenBank/DDBJ databases">
        <title>Black yeast isolated from Biological Soil Crust.</title>
        <authorList>
            <person name="Kurbessoian T."/>
        </authorList>
    </citation>
    <scope>NUCLEOTIDE SEQUENCE [LARGE SCALE GENOMIC DNA]</scope>
    <source>
        <strain evidence="12 13">CCFEE 5522</strain>
    </source>
</reference>
<dbReference type="EMBL" id="JAVFHQ010000017">
    <property type="protein sequence ID" value="KAK4545970.1"/>
    <property type="molecule type" value="Genomic_DNA"/>
</dbReference>
<dbReference type="InterPro" id="IPR008928">
    <property type="entry name" value="6-hairpin_glycosidase_sf"/>
</dbReference>
<organism evidence="12 13">
    <name type="scientific">Oleoguttula mirabilis</name>
    <dbReference type="NCBI Taxonomy" id="1507867"/>
    <lineage>
        <taxon>Eukaryota</taxon>
        <taxon>Fungi</taxon>
        <taxon>Dikarya</taxon>
        <taxon>Ascomycota</taxon>
        <taxon>Pezizomycotina</taxon>
        <taxon>Dothideomycetes</taxon>
        <taxon>Dothideomycetidae</taxon>
        <taxon>Mycosphaerellales</taxon>
        <taxon>Teratosphaeriaceae</taxon>
        <taxon>Oleoguttula</taxon>
    </lineage>
</organism>
<comment type="subcellular location">
    <subcellularLocation>
        <location evidence="2">Endomembrane system</location>
    </subcellularLocation>
</comment>
<dbReference type="Proteomes" id="UP001324427">
    <property type="component" value="Unassembled WGS sequence"/>
</dbReference>
<evidence type="ECO:0000313" key="12">
    <source>
        <dbReference type="EMBL" id="KAK4545970.1"/>
    </source>
</evidence>
<dbReference type="PANTHER" id="PTHR12145">
    <property type="entry name" value="MANNAN ENDO-1,6-ALPHA-MANNOSIDASE DCW1"/>
    <property type="match status" value="1"/>
</dbReference>
<keyword evidence="5 11" id="KW-0732">Signal</keyword>
<evidence type="ECO:0000256" key="11">
    <source>
        <dbReference type="SAM" id="SignalP"/>
    </source>
</evidence>
<dbReference type="GO" id="GO:0009272">
    <property type="term" value="P:fungal-type cell wall biogenesis"/>
    <property type="evidence" value="ECO:0007669"/>
    <property type="project" value="TreeGrafter"/>
</dbReference>
<accession>A0AAV9JN75</accession>
<dbReference type="FunFam" id="1.50.10.20:FF:000006">
    <property type="entry name" value="Mannan endo-1,6-alpha-mannosidase"/>
    <property type="match status" value="1"/>
</dbReference>
<dbReference type="Gene3D" id="1.50.10.20">
    <property type="match status" value="1"/>
</dbReference>
<dbReference type="InterPro" id="IPR005198">
    <property type="entry name" value="Glyco_hydro_76"/>
</dbReference>
<keyword evidence="7" id="KW-0472">Membrane</keyword>
<keyword evidence="9 10" id="KW-0326">Glycosidase</keyword>
<gene>
    <name evidence="12" type="ORF">LTR36_002534</name>
</gene>
<dbReference type="SUPFAM" id="SSF48208">
    <property type="entry name" value="Six-hairpin glycosidases"/>
    <property type="match status" value="1"/>
</dbReference>
<keyword evidence="6 10" id="KW-0378">Hydrolase</keyword>
<dbReference type="InterPro" id="IPR014480">
    <property type="entry name" value="Mannan-1_6-alpha_mannosidase"/>
</dbReference>
<dbReference type="PIRSF" id="PIRSF016302">
    <property type="entry name" value="Man_a_manosd"/>
    <property type="match status" value="1"/>
</dbReference>
<proteinExistence type="inferred from homology"/>
<comment type="similarity">
    <text evidence="3 10">Belongs to the glycosyl hydrolase 76 family.</text>
</comment>
<evidence type="ECO:0000256" key="6">
    <source>
        <dbReference type="ARBA" id="ARBA00022801"/>
    </source>
</evidence>
<feature type="chain" id="PRO_5044001389" description="Mannan endo-1,6-alpha-mannosidase" evidence="11">
    <location>
        <begin position="21"/>
        <end position="491"/>
    </location>
</feature>
<protein>
    <recommendedName>
        <fullName evidence="4 10">Mannan endo-1,6-alpha-mannosidase</fullName>
        <ecNumber evidence="4 10">3.2.1.101</ecNumber>
    </recommendedName>
</protein>
<dbReference type="EC" id="3.2.1.101" evidence="4 10"/>
<name>A0AAV9JN75_9PEZI</name>
<comment type="caution">
    <text evidence="12">The sequence shown here is derived from an EMBL/GenBank/DDBJ whole genome shotgun (WGS) entry which is preliminary data.</text>
</comment>
<evidence type="ECO:0000256" key="5">
    <source>
        <dbReference type="ARBA" id="ARBA00022729"/>
    </source>
</evidence>
<dbReference type="PANTHER" id="PTHR12145:SF36">
    <property type="entry name" value="MANNAN ENDO-1,6-ALPHA-MANNOSIDASE DCW1"/>
    <property type="match status" value="1"/>
</dbReference>
<evidence type="ECO:0000256" key="7">
    <source>
        <dbReference type="ARBA" id="ARBA00023136"/>
    </source>
</evidence>
<sequence length="491" mass="52762">MKAYSYFLAAAAARLHFASAITLNVNSTASIRNASSTLAYGLMSLYQNNQSSIATTAIGTLPAPLYWWEAGAVWGGMVDYWAYTNDYSYVATTQQALLAQVGPDNNYMPPAYDASLGNDDQAFWAFAVLAAVEYGFPTPAGNSSTVWLDLAEAVFNTQWPRWDNTSCNGGLKWQIFSSNAGYDYKNSISNGAFFQIAARLAHYTGNQTYVDWAEKSWDWMRGVGLIDVNYNVFDGTNDLINCSQIDHTAWSYNPSTLLYGTAVLYNLTNGSEIWENRTTGLLTASANTFFSPYQNATNIMYEFACEPLNTCDNDQYSFKAYLARWMAKASVVAPYISGSVTTLLTRSAEAAAQACSGGENGTTCGQKWYVGGYDGSFGVGQELSALETVQSLLLLRGDVNSTHRYPLTSGNDHVQAADTIATSTFSIPLRATATGSSVATGSSSSSTKSSVANNTHRVSIGPTSAWGMVALLLMASLAFGGGLDGLAGFAQ</sequence>
<evidence type="ECO:0000256" key="9">
    <source>
        <dbReference type="ARBA" id="ARBA00023295"/>
    </source>
</evidence>
<evidence type="ECO:0000256" key="2">
    <source>
        <dbReference type="ARBA" id="ARBA00004308"/>
    </source>
</evidence>
<dbReference type="GO" id="GO:0016052">
    <property type="term" value="P:carbohydrate catabolic process"/>
    <property type="evidence" value="ECO:0007669"/>
    <property type="project" value="InterPro"/>
</dbReference>
<feature type="signal peptide" evidence="11">
    <location>
        <begin position="1"/>
        <end position="20"/>
    </location>
</feature>
<dbReference type="GO" id="GO:0012505">
    <property type="term" value="C:endomembrane system"/>
    <property type="evidence" value="ECO:0007669"/>
    <property type="project" value="UniProtKB-SubCell"/>
</dbReference>
<keyword evidence="13" id="KW-1185">Reference proteome</keyword>
<keyword evidence="8" id="KW-0325">Glycoprotein</keyword>
<comment type="catalytic activity">
    <reaction evidence="1 10">
        <text>Random hydrolysis of (1-&gt;6)-alpha-D-mannosidic linkages in unbranched (1-&gt;6)-mannans.</text>
        <dbReference type="EC" id="3.2.1.101"/>
    </reaction>
</comment>
<evidence type="ECO:0000256" key="10">
    <source>
        <dbReference type="PIRNR" id="PIRNR016302"/>
    </source>
</evidence>
<dbReference type="AlphaFoldDB" id="A0AAV9JN75"/>
<evidence type="ECO:0000313" key="13">
    <source>
        <dbReference type="Proteomes" id="UP001324427"/>
    </source>
</evidence>
<evidence type="ECO:0000256" key="3">
    <source>
        <dbReference type="ARBA" id="ARBA00009699"/>
    </source>
</evidence>
<evidence type="ECO:0000256" key="1">
    <source>
        <dbReference type="ARBA" id="ARBA00001452"/>
    </source>
</evidence>
<evidence type="ECO:0000256" key="4">
    <source>
        <dbReference type="ARBA" id="ARBA00012350"/>
    </source>
</evidence>
<evidence type="ECO:0000256" key="8">
    <source>
        <dbReference type="ARBA" id="ARBA00023180"/>
    </source>
</evidence>
<dbReference type="Pfam" id="PF03663">
    <property type="entry name" value="Glyco_hydro_76"/>
    <property type="match status" value="1"/>
</dbReference>
<dbReference type="GO" id="GO:0008496">
    <property type="term" value="F:mannan endo-1,6-alpha-mannosidase activity"/>
    <property type="evidence" value="ECO:0007669"/>
    <property type="project" value="UniProtKB-UniRule"/>
</dbReference>